<evidence type="ECO:0000256" key="3">
    <source>
        <dbReference type="ARBA" id="ARBA00022884"/>
    </source>
</evidence>
<evidence type="ECO:0000256" key="1">
    <source>
        <dbReference type="ARBA" id="ARBA00004604"/>
    </source>
</evidence>
<protein>
    <recommendedName>
        <fullName evidence="14">Nucleolar protein 6</fullName>
    </recommendedName>
</protein>
<sequence>MVRKKRKVGDGKEDAEEKETGGKLPKLDLYRAPDAQEVLEIAHTRNLYKSNLFRLQLEELVKELTPKKAPTACETALHSLKPLLLGKIKAREIQADLAAEFPHLLFQQRSKGEQPMSFRPPKRLDVVGSFLLGTSTRECFTVDVAVEMPSEIFRSKDYLNFRYHDKRAAYVGELHRQLSLLMEGSDALAHLRCEIEAFQGDPSRPALLFRSDLARWSIRLLPTYLPDLWPARMLAVEAEQVTGTLSGRPRAALTEHQRESINEEFEFKVQEDINNGQRSTDVKGEHLETLHGVAERFSFLRDAIRLLKRWALACGFLSSDSATFTPLNGFMLSMLCAHAAITAGVAPAQTTAFQLLKLALSVLSTTQWESQKVIYGISGSAPFSSAESPGAAYFYDGAGVVNFFCYLGPVIDELRYEAQRALSALDQQVEPFETVFARHVSPEVTWDLLVRTVELPETAMCPCGQRRSAAKGLQGDEARDAPEALALGRQLRSVLMAGLGDRCVRVSLRLRAASSAPRSSRARQAAGVVVMLGLVLSTEHLERVIDRGPSAQEEEASERFRQLWGDRSELRRFKDGSILECVVWKKPPPGCAVESRKQPAVVTQIVQHLLSRHASHIQTEVVSGPVGFVENLGEQERRLWVAFDTFRTHLCQLSSLPLTIKDVHPAESAFSYMGTEVSYAPRHTGDALPRPLYETVLEFESSGRWPDDTAAAQKVAAALLLQIREEMSSDLGIEASATEGFLDLRYPEATFRLRIFHPNEMAEAAQKVTDPQASSHEKDFPEEAMLERLRLLWWRPRVYGALHALVLQHPSLAGATRLFKRWMSSQTLGRGKVRRAPGGLCLLASGAL</sequence>
<comment type="subcellular location">
    <subcellularLocation>
        <location evidence="1 5">Nucleus</location>
        <location evidence="1 5">Nucleolus</location>
    </subcellularLocation>
</comment>
<evidence type="ECO:0000313" key="12">
    <source>
        <dbReference type="EMBL" id="CAK9011705.1"/>
    </source>
</evidence>
<evidence type="ECO:0000256" key="5">
    <source>
        <dbReference type="RuleBase" id="RU364032"/>
    </source>
</evidence>
<evidence type="ECO:0000313" key="11">
    <source>
        <dbReference type="EMBL" id="CAK9011671.1"/>
    </source>
</evidence>
<proteinExistence type="inferred from homology"/>
<feature type="compositionally biased region" description="Basic and acidic residues" evidence="6">
    <location>
        <begin position="18"/>
        <end position="27"/>
    </location>
</feature>
<feature type="domain" description="Nrap protein" evidence="7">
    <location>
        <begin position="142"/>
        <end position="242"/>
    </location>
</feature>
<gene>
    <name evidence="11" type="ORF">CCMP2556_LOCUS10558</name>
    <name evidence="12" type="ORF">CCMP2556_LOCUS10568</name>
</gene>
<evidence type="ECO:0000256" key="4">
    <source>
        <dbReference type="ARBA" id="ARBA00023242"/>
    </source>
</evidence>
<keyword evidence="3 5" id="KW-0694">RNA-binding</keyword>
<evidence type="ECO:0000259" key="8">
    <source>
        <dbReference type="Pfam" id="PF17403"/>
    </source>
</evidence>
<feature type="domain" description="Nrap protein" evidence="10">
    <location>
        <begin position="637"/>
        <end position="805"/>
    </location>
</feature>
<organism evidence="11 13">
    <name type="scientific">Durusdinium trenchii</name>
    <dbReference type="NCBI Taxonomy" id="1381693"/>
    <lineage>
        <taxon>Eukaryota</taxon>
        <taxon>Sar</taxon>
        <taxon>Alveolata</taxon>
        <taxon>Dinophyceae</taxon>
        <taxon>Suessiales</taxon>
        <taxon>Symbiodiniaceae</taxon>
        <taxon>Durusdinium</taxon>
    </lineage>
</organism>
<dbReference type="PANTHER" id="PTHR17972">
    <property type="entry name" value="NUCLEOLAR RNA-ASSOCIATED PROTEIN"/>
    <property type="match status" value="1"/>
</dbReference>
<dbReference type="EMBL" id="CAXAMN010004947">
    <property type="protein sequence ID" value="CAK9011671.1"/>
    <property type="molecule type" value="Genomic_DNA"/>
</dbReference>
<dbReference type="Pfam" id="PF03813">
    <property type="entry name" value="Nrap"/>
    <property type="match status" value="1"/>
</dbReference>
<dbReference type="Pfam" id="PF17405">
    <property type="entry name" value="Nrap_D4"/>
    <property type="match status" value="1"/>
</dbReference>
<comment type="caution">
    <text evidence="11">The sequence shown here is derived from an EMBL/GenBank/DDBJ whole genome shotgun (WGS) entry which is preliminary data.</text>
</comment>
<evidence type="ECO:0000256" key="2">
    <source>
        <dbReference type="ARBA" id="ARBA00006674"/>
    </source>
</evidence>
<dbReference type="EMBL" id="CAXAMN010004958">
    <property type="protein sequence ID" value="CAK9011705.1"/>
    <property type="molecule type" value="Genomic_DNA"/>
</dbReference>
<dbReference type="Gene3D" id="1.10.1410.10">
    <property type="match status" value="2"/>
</dbReference>
<feature type="domain" description="Nrap protein" evidence="8">
    <location>
        <begin position="300"/>
        <end position="436"/>
    </location>
</feature>
<accession>A0ABP0JBE1</accession>
<dbReference type="InterPro" id="IPR035367">
    <property type="entry name" value="Nrap_D2"/>
</dbReference>
<dbReference type="Pfam" id="PF17403">
    <property type="entry name" value="Nrap_D2"/>
    <property type="match status" value="1"/>
</dbReference>
<dbReference type="Proteomes" id="UP001642484">
    <property type="component" value="Unassembled WGS sequence"/>
</dbReference>
<evidence type="ECO:0008006" key="14">
    <source>
        <dbReference type="Google" id="ProtNLM"/>
    </source>
</evidence>
<evidence type="ECO:0000313" key="13">
    <source>
        <dbReference type="Proteomes" id="UP001642484"/>
    </source>
</evidence>
<reference evidence="11 13" key="1">
    <citation type="submission" date="2024-02" db="EMBL/GenBank/DDBJ databases">
        <authorList>
            <person name="Chen Y."/>
            <person name="Shah S."/>
            <person name="Dougan E. K."/>
            <person name="Thang M."/>
            <person name="Chan C."/>
        </authorList>
    </citation>
    <scope>NUCLEOTIDE SEQUENCE [LARGE SCALE GENOMIC DNA]</scope>
</reference>
<keyword evidence="13" id="KW-1185">Reference proteome</keyword>
<dbReference type="InterPro" id="IPR005554">
    <property type="entry name" value="NOL6/Upt22"/>
</dbReference>
<keyword evidence="4 5" id="KW-0539">Nucleus</keyword>
<dbReference type="Pfam" id="PF17404">
    <property type="entry name" value="Nrap_D3"/>
    <property type="match status" value="1"/>
</dbReference>
<dbReference type="InterPro" id="IPR035082">
    <property type="entry name" value="Nrap_D1"/>
</dbReference>
<evidence type="ECO:0000256" key="6">
    <source>
        <dbReference type="SAM" id="MobiDB-lite"/>
    </source>
</evidence>
<dbReference type="InterPro" id="IPR035368">
    <property type="entry name" value="Nrap_D3"/>
</dbReference>
<name>A0ABP0JBE1_9DINO</name>
<evidence type="ECO:0000259" key="10">
    <source>
        <dbReference type="Pfam" id="PF17405"/>
    </source>
</evidence>
<evidence type="ECO:0000259" key="7">
    <source>
        <dbReference type="Pfam" id="PF03813"/>
    </source>
</evidence>
<dbReference type="PANTHER" id="PTHR17972:SF0">
    <property type="entry name" value="NUCLEOLAR PROTEIN 6"/>
    <property type="match status" value="1"/>
</dbReference>
<evidence type="ECO:0000259" key="9">
    <source>
        <dbReference type="Pfam" id="PF17404"/>
    </source>
</evidence>
<feature type="domain" description="Nrap protein" evidence="9">
    <location>
        <begin position="484"/>
        <end position="614"/>
    </location>
</feature>
<dbReference type="InterPro" id="IPR035369">
    <property type="entry name" value="Nrap_D4"/>
</dbReference>
<feature type="region of interest" description="Disordered" evidence="6">
    <location>
        <begin position="1"/>
        <end position="27"/>
    </location>
</feature>
<comment type="similarity">
    <text evidence="2 5">Belongs to the NRAP family.</text>
</comment>